<name>A0A4U1BF75_9GAMM</name>
<evidence type="ECO:0000313" key="1">
    <source>
        <dbReference type="EMBL" id="TKB49868.1"/>
    </source>
</evidence>
<accession>A0A4U1BF75</accession>
<organism evidence="1 2">
    <name type="scientific">Ferrimonas sediminicola</name>
    <dbReference type="NCBI Taxonomy" id="2569538"/>
    <lineage>
        <taxon>Bacteria</taxon>
        <taxon>Pseudomonadati</taxon>
        <taxon>Pseudomonadota</taxon>
        <taxon>Gammaproteobacteria</taxon>
        <taxon>Alteromonadales</taxon>
        <taxon>Ferrimonadaceae</taxon>
        <taxon>Ferrimonas</taxon>
    </lineage>
</organism>
<dbReference type="OrthoDB" id="6400149at2"/>
<reference evidence="1 2" key="1">
    <citation type="submission" date="2019-04" db="EMBL/GenBank/DDBJ databases">
        <authorList>
            <person name="Hwang J.C."/>
        </authorList>
    </citation>
    <scope>NUCLEOTIDE SEQUENCE [LARGE SCALE GENOMIC DNA]</scope>
    <source>
        <strain evidence="1 2">IMCC35001</strain>
    </source>
</reference>
<dbReference type="RefSeq" id="WP_136852417.1">
    <property type="nucleotide sequence ID" value="NZ_SWCI01000003.1"/>
</dbReference>
<evidence type="ECO:0000313" key="2">
    <source>
        <dbReference type="Proteomes" id="UP000305674"/>
    </source>
</evidence>
<proteinExistence type="predicted"/>
<dbReference type="EMBL" id="SWCI01000003">
    <property type="protein sequence ID" value="TKB49868.1"/>
    <property type="molecule type" value="Genomic_DNA"/>
</dbReference>
<keyword evidence="2" id="KW-1185">Reference proteome</keyword>
<dbReference type="Proteomes" id="UP000305674">
    <property type="component" value="Unassembled WGS sequence"/>
</dbReference>
<gene>
    <name evidence="1" type="ORF">FCL40_06860</name>
</gene>
<comment type="caution">
    <text evidence="1">The sequence shown here is derived from an EMBL/GenBank/DDBJ whole genome shotgun (WGS) entry which is preliminary data.</text>
</comment>
<dbReference type="AlphaFoldDB" id="A0A4U1BF75"/>
<sequence length="118" mass="13272">MTPQQLLEHLFALPTRELDAFALSTVVLSLLHHEGESAQLMKGTLADRPHHWVIWQEWLVDFRYPGIGAPEAGIRPVGECSLYRGERSEVVPIPKVLLPTFCGGDHAHFDHLAARRES</sequence>
<protein>
    <submittedName>
        <fullName evidence="1">Uncharacterized protein</fullName>
    </submittedName>
</protein>